<accession>A0ABP6VGG1</accession>
<dbReference type="Proteomes" id="UP001500689">
    <property type="component" value="Unassembled WGS sequence"/>
</dbReference>
<evidence type="ECO:0000256" key="6">
    <source>
        <dbReference type="SAM" id="Phobius"/>
    </source>
</evidence>
<reference evidence="9" key="1">
    <citation type="journal article" date="2019" name="Int. J. Syst. Evol. Microbiol.">
        <title>The Global Catalogue of Microorganisms (GCM) 10K type strain sequencing project: providing services to taxonomists for standard genome sequencing and annotation.</title>
        <authorList>
            <consortium name="The Broad Institute Genomics Platform"/>
            <consortium name="The Broad Institute Genome Sequencing Center for Infectious Disease"/>
            <person name="Wu L."/>
            <person name="Ma J."/>
        </authorList>
    </citation>
    <scope>NUCLEOTIDE SEQUENCE [LARGE SCALE GENOMIC DNA]</scope>
    <source>
        <strain evidence="9">JCM 16898</strain>
    </source>
</reference>
<feature type="transmembrane region" description="Helical" evidence="6">
    <location>
        <begin position="33"/>
        <end position="55"/>
    </location>
</feature>
<keyword evidence="9" id="KW-1185">Reference proteome</keyword>
<evidence type="ECO:0000313" key="8">
    <source>
        <dbReference type="EMBL" id="GAA3533450.1"/>
    </source>
</evidence>
<keyword evidence="2" id="KW-0813">Transport</keyword>
<organism evidence="8 9">
    <name type="scientific">Amycolatopsis ultiminotia</name>
    <dbReference type="NCBI Taxonomy" id="543629"/>
    <lineage>
        <taxon>Bacteria</taxon>
        <taxon>Bacillati</taxon>
        <taxon>Actinomycetota</taxon>
        <taxon>Actinomycetes</taxon>
        <taxon>Pseudonocardiales</taxon>
        <taxon>Pseudonocardiaceae</taxon>
        <taxon>Amycolatopsis</taxon>
    </lineage>
</organism>
<comment type="subcellular location">
    <subcellularLocation>
        <location evidence="1">Membrane</location>
        <topology evidence="1">Multi-pass membrane protein</topology>
    </subcellularLocation>
</comment>
<protein>
    <submittedName>
        <fullName evidence="8">Cation diffusion facilitator family transporter</fullName>
    </submittedName>
</protein>
<feature type="domain" description="Cation efflux protein transmembrane" evidence="7">
    <location>
        <begin position="36"/>
        <end position="245"/>
    </location>
</feature>
<dbReference type="NCBIfam" id="TIGR01297">
    <property type="entry name" value="CDF"/>
    <property type="match status" value="1"/>
</dbReference>
<feature type="transmembrane region" description="Helical" evidence="6">
    <location>
        <begin position="102"/>
        <end position="122"/>
    </location>
</feature>
<dbReference type="InterPro" id="IPR040177">
    <property type="entry name" value="SLC30A9"/>
</dbReference>
<proteinExistence type="predicted"/>
<dbReference type="InterPro" id="IPR027469">
    <property type="entry name" value="Cation_efflux_TMD_sf"/>
</dbReference>
<feature type="transmembrane region" description="Helical" evidence="6">
    <location>
        <begin position="221"/>
        <end position="238"/>
    </location>
</feature>
<keyword evidence="5 6" id="KW-0472">Membrane</keyword>
<feature type="transmembrane region" description="Helical" evidence="6">
    <location>
        <begin position="142"/>
        <end position="160"/>
    </location>
</feature>
<evidence type="ECO:0000313" key="9">
    <source>
        <dbReference type="Proteomes" id="UP001500689"/>
    </source>
</evidence>
<keyword evidence="4 6" id="KW-1133">Transmembrane helix</keyword>
<dbReference type="SUPFAM" id="SSF161111">
    <property type="entry name" value="Cation efflux protein transmembrane domain-like"/>
    <property type="match status" value="1"/>
</dbReference>
<dbReference type="Pfam" id="PF01545">
    <property type="entry name" value="Cation_efflux"/>
    <property type="match status" value="1"/>
</dbReference>
<evidence type="ECO:0000256" key="4">
    <source>
        <dbReference type="ARBA" id="ARBA00022989"/>
    </source>
</evidence>
<evidence type="ECO:0000256" key="3">
    <source>
        <dbReference type="ARBA" id="ARBA00022692"/>
    </source>
</evidence>
<dbReference type="InterPro" id="IPR058533">
    <property type="entry name" value="Cation_efflux_TM"/>
</dbReference>
<comment type="caution">
    <text evidence="8">The sequence shown here is derived from an EMBL/GenBank/DDBJ whole genome shotgun (WGS) entry which is preliminary data.</text>
</comment>
<dbReference type="EMBL" id="BAAAZN010000003">
    <property type="protein sequence ID" value="GAA3533450.1"/>
    <property type="molecule type" value="Genomic_DNA"/>
</dbReference>
<dbReference type="InterPro" id="IPR036837">
    <property type="entry name" value="Cation_efflux_CTD_sf"/>
</dbReference>
<gene>
    <name evidence="8" type="ORF">GCM10022222_16000</name>
</gene>
<evidence type="ECO:0000256" key="2">
    <source>
        <dbReference type="ARBA" id="ARBA00022448"/>
    </source>
</evidence>
<feature type="transmembrane region" description="Helical" evidence="6">
    <location>
        <begin position="189"/>
        <end position="209"/>
    </location>
</feature>
<dbReference type="PANTHER" id="PTHR13414">
    <property type="entry name" value="HUEL-CATION TRANSPORTER"/>
    <property type="match status" value="1"/>
</dbReference>
<keyword evidence="3 6" id="KW-0812">Transmembrane</keyword>
<dbReference type="SUPFAM" id="SSF160240">
    <property type="entry name" value="Cation efflux protein cytoplasmic domain-like"/>
    <property type="match status" value="1"/>
</dbReference>
<dbReference type="PANTHER" id="PTHR13414:SF9">
    <property type="entry name" value="PROTON-COUPLED ZINC ANTIPORTER SLC30A9, MITOCHONDRIAL"/>
    <property type="match status" value="1"/>
</dbReference>
<dbReference type="Gene3D" id="1.20.1510.10">
    <property type="entry name" value="Cation efflux protein transmembrane domain"/>
    <property type="match status" value="1"/>
</dbReference>
<evidence type="ECO:0000259" key="7">
    <source>
        <dbReference type="Pfam" id="PF01545"/>
    </source>
</evidence>
<name>A0ABP6VGG1_9PSEU</name>
<evidence type="ECO:0000256" key="1">
    <source>
        <dbReference type="ARBA" id="ARBA00004141"/>
    </source>
</evidence>
<evidence type="ECO:0000256" key="5">
    <source>
        <dbReference type="ARBA" id="ARBA00023136"/>
    </source>
</evidence>
<dbReference type="InterPro" id="IPR002524">
    <property type="entry name" value="Cation_efflux"/>
</dbReference>
<sequence length="354" mass="37958">MCLRDFTACEGRRTASLLRVSEQDESSGGESTLTVVLAGGVNLAIAVLKLIAGIITGSGAMLSEAAHSVADTITEVLLLTALKRSERPADRVHPFGYGKERYFWALLAAVSIFASGAVFALYEGFTTVFGQSEDQTNPIVGYVVLAVGFALEGVSWLQAVRQVRRDAKAEGRSFFGYLRLIDDPAPKTVLFEDSAALIGLLLAFAGIGLHQLTGSSVWDGLASILIGLLLACVAYLLGRTNRGLLVGRQADPRLVRGVRDHLAAAPEIEALVDLQTMLMGTDHVLVCARVDFDDALGAADVERACVRLADELDEQFGDVREVFIEPVPRTDPKLRATVLARYGDLRGRAIGEAQ</sequence>